<evidence type="ECO:0000256" key="4">
    <source>
        <dbReference type="ARBA" id="ARBA00022692"/>
    </source>
</evidence>
<keyword evidence="6" id="KW-0256">Endoplasmic reticulum</keyword>
<feature type="region of interest" description="Disordered" evidence="11">
    <location>
        <begin position="1"/>
        <end position="139"/>
    </location>
</feature>
<dbReference type="OrthoDB" id="10022292at2759"/>
<dbReference type="GO" id="GO:0005789">
    <property type="term" value="C:endoplasmic reticulum membrane"/>
    <property type="evidence" value="ECO:0007669"/>
    <property type="project" value="UniProtKB-SubCell"/>
</dbReference>
<dbReference type="AlphaFoldDB" id="A0A443NM92"/>
<feature type="compositionally biased region" description="Low complexity" evidence="11">
    <location>
        <begin position="89"/>
        <end position="103"/>
    </location>
</feature>
<reference evidence="12 13" key="1">
    <citation type="journal article" date="2019" name="Nat. Plants">
        <title>Stout camphor tree genome fills gaps in understanding of flowering plant genome evolution.</title>
        <authorList>
            <person name="Chaw S.M."/>
            <person name="Liu Y.C."/>
            <person name="Wu Y.W."/>
            <person name="Wang H.Y."/>
            <person name="Lin C.I."/>
            <person name="Wu C.S."/>
            <person name="Ke H.M."/>
            <person name="Chang L.Y."/>
            <person name="Hsu C.Y."/>
            <person name="Yang H.T."/>
            <person name="Sudianto E."/>
            <person name="Hsu M.H."/>
            <person name="Wu K.P."/>
            <person name="Wang L.N."/>
            <person name="Leebens-Mack J.H."/>
            <person name="Tsai I.J."/>
        </authorList>
    </citation>
    <scope>NUCLEOTIDE SEQUENCE [LARGE SCALE GENOMIC DNA]</scope>
    <source>
        <strain evidence="13">cv. Chaw 1501</strain>
        <tissue evidence="12">Young leaves</tissue>
    </source>
</reference>
<comment type="subcellular location">
    <subcellularLocation>
        <location evidence="1">Endoplasmic reticulum membrane</location>
        <topology evidence="1">Multi-pass membrane protein</topology>
    </subcellularLocation>
</comment>
<dbReference type="STRING" id="337451.A0A443NM92"/>
<dbReference type="Pfam" id="PF10151">
    <property type="entry name" value="TMEM214"/>
    <property type="match status" value="1"/>
</dbReference>
<accession>A0A443NM92</accession>
<keyword evidence="5" id="KW-0053">Apoptosis</keyword>
<feature type="compositionally biased region" description="Basic residues" evidence="11">
    <location>
        <begin position="128"/>
        <end position="137"/>
    </location>
</feature>
<evidence type="ECO:0000313" key="13">
    <source>
        <dbReference type="Proteomes" id="UP000283530"/>
    </source>
</evidence>
<sequence length="625" mass="69811">MEAKPYPETVIEENGQHENHKINDHGWQTVTYPKRQRKSQPSKQSTDRDPVKSRLDSDHDRSSVFRSLEQHAEERIRQRSVHESEKAAAEAAARSKPSAAAAASDDDGGDSDAGEAGDTGNKTEAKKPKQKKPKKPKISVAEAAAKIDASDLSAFLLDISTSYEDKQDIQLMRFADYFARAFSSVSASQFPWTKTIKESSVAKISDVSFISSSFEIEYYIRQLHVIIEIEYYISYIWMPLSYISEPVYKTSVEWISKRSAEALGEFLLWSLDGILADLASQQSVAKSSKKSVQHVPSKAQVAMFVVLAMVLRQKPDVLISQLPKLRDDPKYQGQDKLPVYVWVICQACVGDLVVGMYSWVRNLLPVVSGKSCNPHSRDLVLQLVERILAAPKARPILFNGVVRKGERLVPPTSLELLIQVTFPPPSSRIKATERFEAVYPTLKELSLAGSPGTKAIKQVSQQLLPIAVKAMSANNPELSKEAASIFIWCLSQNTDCYKHWEKLHMENIEASVTVLQMLAGQWKELQIKLTPHDNMKVTLKNLRQKNEQALAGGSNVNHETSFRDADKYCEIILGRLTRRSGCMKSGIIVLALTIAAGAILVSPNMESWDWKNLHLMFSSSVLNIK</sequence>
<evidence type="ECO:0000256" key="3">
    <source>
        <dbReference type="ARBA" id="ARBA00011720"/>
    </source>
</evidence>
<feature type="compositionally biased region" description="Basic and acidic residues" evidence="11">
    <location>
        <begin position="14"/>
        <end position="24"/>
    </location>
</feature>
<keyword evidence="7" id="KW-1133">Transmembrane helix</keyword>
<evidence type="ECO:0000256" key="2">
    <source>
        <dbReference type="ARBA" id="ARBA00007984"/>
    </source>
</evidence>
<evidence type="ECO:0000256" key="6">
    <source>
        <dbReference type="ARBA" id="ARBA00022824"/>
    </source>
</evidence>
<comment type="subunit">
    <text evidence="3">Constitutively interacts with CASP4; required for the localization of procaspase 4 to the ER.</text>
</comment>
<evidence type="ECO:0000256" key="10">
    <source>
        <dbReference type="ARBA" id="ARBA00024938"/>
    </source>
</evidence>
<evidence type="ECO:0000256" key="1">
    <source>
        <dbReference type="ARBA" id="ARBA00004477"/>
    </source>
</evidence>
<keyword evidence="8" id="KW-0472">Membrane</keyword>
<keyword evidence="13" id="KW-1185">Reference proteome</keyword>
<dbReference type="InterPro" id="IPR019308">
    <property type="entry name" value="TMEM214"/>
</dbReference>
<dbReference type="PANTHER" id="PTHR13448">
    <property type="entry name" value="TRANSMEMBRANE PROTEIN 214"/>
    <property type="match status" value="1"/>
</dbReference>
<comment type="similarity">
    <text evidence="2">Belongs to the TMEM214 family.</text>
</comment>
<dbReference type="GO" id="GO:0005794">
    <property type="term" value="C:Golgi apparatus"/>
    <property type="evidence" value="ECO:0007669"/>
    <property type="project" value="TreeGrafter"/>
</dbReference>
<evidence type="ECO:0000256" key="5">
    <source>
        <dbReference type="ARBA" id="ARBA00022703"/>
    </source>
</evidence>
<evidence type="ECO:0000256" key="9">
    <source>
        <dbReference type="ARBA" id="ARBA00023180"/>
    </source>
</evidence>
<feature type="compositionally biased region" description="Basic and acidic residues" evidence="11">
    <location>
        <begin position="45"/>
        <end position="88"/>
    </location>
</feature>
<evidence type="ECO:0000256" key="8">
    <source>
        <dbReference type="ARBA" id="ARBA00023136"/>
    </source>
</evidence>
<evidence type="ECO:0000313" key="12">
    <source>
        <dbReference type="EMBL" id="RWR79631.1"/>
    </source>
</evidence>
<feature type="compositionally biased region" description="Acidic residues" evidence="11">
    <location>
        <begin position="104"/>
        <end position="115"/>
    </location>
</feature>
<evidence type="ECO:0000256" key="11">
    <source>
        <dbReference type="SAM" id="MobiDB-lite"/>
    </source>
</evidence>
<dbReference type="EMBL" id="QPKB01000003">
    <property type="protein sequence ID" value="RWR79631.1"/>
    <property type="molecule type" value="Genomic_DNA"/>
</dbReference>
<comment type="caution">
    <text evidence="12">The sequence shown here is derived from an EMBL/GenBank/DDBJ whole genome shotgun (WGS) entry which is preliminary data.</text>
</comment>
<protein>
    <submittedName>
        <fullName evidence="12">Transmembrane protein 214</fullName>
    </submittedName>
</protein>
<keyword evidence="9" id="KW-0325">Glycoprotein</keyword>
<name>A0A443NM92_9MAGN</name>
<gene>
    <name evidence="12" type="ORF">CKAN_00821500</name>
</gene>
<proteinExistence type="inferred from homology"/>
<keyword evidence="4 12" id="KW-0812">Transmembrane</keyword>
<comment type="function">
    <text evidence="10">Critical mediator, in cooperation with CASP4, of endoplasmic reticulum-stress induced apoptosis. Required or the activation of CASP4 following endoplasmic reticulum stress.</text>
</comment>
<dbReference type="Proteomes" id="UP000283530">
    <property type="component" value="Unassembled WGS sequence"/>
</dbReference>
<evidence type="ECO:0000256" key="7">
    <source>
        <dbReference type="ARBA" id="ARBA00022989"/>
    </source>
</evidence>
<organism evidence="12 13">
    <name type="scientific">Cinnamomum micranthum f. kanehirae</name>
    <dbReference type="NCBI Taxonomy" id="337451"/>
    <lineage>
        <taxon>Eukaryota</taxon>
        <taxon>Viridiplantae</taxon>
        <taxon>Streptophyta</taxon>
        <taxon>Embryophyta</taxon>
        <taxon>Tracheophyta</taxon>
        <taxon>Spermatophyta</taxon>
        <taxon>Magnoliopsida</taxon>
        <taxon>Magnoliidae</taxon>
        <taxon>Laurales</taxon>
        <taxon>Lauraceae</taxon>
        <taxon>Cinnamomum</taxon>
    </lineage>
</organism>
<dbReference type="PANTHER" id="PTHR13448:SF0">
    <property type="entry name" value="TRANSMEMBRANE PROTEIN 214"/>
    <property type="match status" value="1"/>
</dbReference>